<evidence type="ECO:0000256" key="3">
    <source>
        <dbReference type="ARBA" id="ARBA00023015"/>
    </source>
</evidence>
<name>A0A848F6A6_9BURK</name>
<dbReference type="InterPro" id="IPR004839">
    <property type="entry name" value="Aminotransferase_I/II_large"/>
</dbReference>
<gene>
    <name evidence="7" type="ORF">HHL10_03775</name>
</gene>
<sequence>MFTLTKDTAVPLTEQIVRHFAQRIDEGLLLPGAKLPSVRQLAARLEVSVHTVLVALDRLAGQGYVASRPGAGYFVLRPSGRAAEGPSPAPPAPATTTTGFTHSALSADATLLQAGSGYLPRHWYEDAIAPATLARSLRESAEAAVLPPVQGLPALRAQLAERLARRQIPATAAHLVTSFGASQALQLAARVLAGPGDVVLVDDPGYFLLHSQLAALGLRVVGVPRDEQGPELQALAQLAEEYRPRAFFTQTLLHNPTGASTAPARSHRILNLAEAFDFMLVEDDVYGDLAGDAGVRLAQIDGLRRVIYISSFNKVLSPSLRVGYLAAPPALAERLVELKLMDVLSGSTLEEALVAEVLRSGRYHRHVLRLRERLARARAAAIAALQRCGLRFDADAAGAEGVFLWAALPPGVEAPALVEDARAAGIVIAGGHMFSRRGAGLDRLRINAAWATDARLLKFLQEWLARAAPQSP</sequence>
<dbReference type="InterPro" id="IPR036388">
    <property type="entry name" value="WH-like_DNA-bd_sf"/>
</dbReference>
<accession>A0A848F6A6</accession>
<protein>
    <submittedName>
        <fullName evidence="7">PLP-dependent aminotransferase family protein</fullName>
    </submittedName>
</protein>
<organism evidence="7 8">
    <name type="scientific">Azohydromonas caseinilytica</name>
    <dbReference type="NCBI Taxonomy" id="2728836"/>
    <lineage>
        <taxon>Bacteria</taxon>
        <taxon>Pseudomonadati</taxon>
        <taxon>Pseudomonadota</taxon>
        <taxon>Betaproteobacteria</taxon>
        <taxon>Burkholderiales</taxon>
        <taxon>Sphaerotilaceae</taxon>
        <taxon>Azohydromonas</taxon>
    </lineage>
</organism>
<dbReference type="CDD" id="cd07377">
    <property type="entry name" value="WHTH_GntR"/>
    <property type="match status" value="1"/>
</dbReference>
<evidence type="ECO:0000313" key="7">
    <source>
        <dbReference type="EMBL" id="NML14099.1"/>
    </source>
</evidence>
<dbReference type="EMBL" id="JABBFW010000002">
    <property type="protein sequence ID" value="NML14099.1"/>
    <property type="molecule type" value="Genomic_DNA"/>
</dbReference>
<keyword evidence="4" id="KW-0238">DNA-binding</keyword>
<dbReference type="GO" id="GO:0003700">
    <property type="term" value="F:DNA-binding transcription factor activity"/>
    <property type="evidence" value="ECO:0007669"/>
    <property type="project" value="InterPro"/>
</dbReference>
<dbReference type="SUPFAM" id="SSF46785">
    <property type="entry name" value="Winged helix' DNA-binding domain"/>
    <property type="match status" value="1"/>
</dbReference>
<proteinExistence type="inferred from homology"/>
<dbReference type="InterPro" id="IPR015421">
    <property type="entry name" value="PyrdxlP-dep_Trfase_major"/>
</dbReference>
<dbReference type="GO" id="GO:0030170">
    <property type="term" value="F:pyridoxal phosphate binding"/>
    <property type="evidence" value="ECO:0007669"/>
    <property type="project" value="InterPro"/>
</dbReference>
<dbReference type="SUPFAM" id="SSF53383">
    <property type="entry name" value="PLP-dependent transferases"/>
    <property type="match status" value="1"/>
</dbReference>
<dbReference type="CDD" id="cd00609">
    <property type="entry name" value="AAT_like"/>
    <property type="match status" value="1"/>
</dbReference>
<keyword evidence="3" id="KW-0805">Transcription regulation</keyword>
<comment type="caution">
    <text evidence="7">The sequence shown here is derived from an EMBL/GenBank/DDBJ whole genome shotgun (WGS) entry which is preliminary data.</text>
</comment>
<feature type="domain" description="HTH gntR-type" evidence="6">
    <location>
        <begin position="10"/>
        <end position="78"/>
    </location>
</feature>
<dbReference type="SMART" id="SM00345">
    <property type="entry name" value="HTH_GNTR"/>
    <property type="match status" value="1"/>
</dbReference>
<comment type="similarity">
    <text evidence="1">In the C-terminal section; belongs to the class-I pyridoxal-phosphate-dependent aminotransferase family.</text>
</comment>
<keyword evidence="7" id="KW-0808">Transferase</keyword>
<evidence type="ECO:0000256" key="4">
    <source>
        <dbReference type="ARBA" id="ARBA00023125"/>
    </source>
</evidence>
<dbReference type="GO" id="GO:0008483">
    <property type="term" value="F:transaminase activity"/>
    <property type="evidence" value="ECO:0007669"/>
    <property type="project" value="UniProtKB-KW"/>
</dbReference>
<keyword evidence="2" id="KW-0663">Pyridoxal phosphate</keyword>
<dbReference type="AlphaFoldDB" id="A0A848F6A6"/>
<keyword evidence="7" id="KW-0032">Aminotransferase</keyword>
<dbReference type="PROSITE" id="PS50949">
    <property type="entry name" value="HTH_GNTR"/>
    <property type="match status" value="1"/>
</dbReference>
<keyword evidence="8" id="KW-1185">Reference proteome</keyword>
<dbReference type="InterPro" id="IPR015424">
    <property type="entry name" value="PyrdxlP-dep_Trfase"/>
</dbReference>
<evidence type="ECO:0000256" key="1">
    <source>
        <dbReference type="ARBA" id="ARBA00005384"/>
    </source>
</evidence>
<evidence type="ECO:0000313" key="8">
    <source>
        <dbReference type="Proteomes" id="UP000574067"/>
    </source>
</evidence>
<dbReference type="Proteomes" id="UP000574067">
    <property type="component" value="Unassembled WGS sequence"/>
</dbReference>
<keyword evidence="5" id="KW-0804">Transcription</keyword>
<dbReference type="Pfam" id="PF00155">
    <property type="entry name" value="Aminotran_1_2"/>
    <property type="match status" value="1"/>
</dbReference>
<dbReference type="InterPro" id="IPR036390">
    <property type="entry name" value="WH_DNA-bd_sf"/>
</dbReference>
<evidence type="ECO:0000256" key="2">
    <source>
        <dbReference type="ARBA" id="ARBA00022898"/>
    </source>
</evidence>
<dbReference type="PANTHER" id="PTHR46577">
    <property type="entry name" value="HTH-TYPE TRANSCRIPTIONAL REGULATORY PROTEIN GABR"/>
    <property type="match status" value="1"/>
</dbReference>
<dbReference type="RefSeq" id="WP_169159013.1">
    <property type="nucleotide sequence ID" value="NZ_JABBFW010000002.1"/>
</dbReference>
<dbReference type="InterPro" id="IPR051446">
    <property type="entry name" value="HTH_trans_reg/aminotransferase"/>
</dbReference>
<evidence type="ECO:0000256" key="5">
    <source>
        <dbReference type="ARBA" id="ARBA00023163"/>
    </source>
</evidence>
<dbReference type="Gene3D" id="1.10.10.10">
    <property type="entry name" value="Winged helix-like DNA-binding domain superfamily/Winged helix DNA-binding domain"/>
    <property type="match status" value="1"/>
</dbReference>
<dbReference type="GO" id="GO:0003677">
    <property type="term" value="F:DNA binding"/>
    <property type="evidence" value="ECO:0007669"/>
    <property type="project" value="UniProtKB-KW"/>
</dbReference>
<dbReference type="PANTHER" id="PTHR46577:SF2">
    <property type="entry name" value="TRANSCRIPTIONAL REGULATORY PROTEIN"/>
    <property type="match status" value="1"/>
</dbReference>
<dbReference type="InterPro" id="IPR000524">
    <property type="entry name" value="Tscrpt_reg_HTH_GntR"/>
</dbReference>
<dbReference type="Gene3D" id="3.40.640.10">
    <property type="entry name" value="Type I PLP-dependent aspartate aminotransferase-like (Major domain)"/>
    <property type="match status" value="1"/>
</dbReference>
<reference evidence="7 8" key="1">
    <citation type="submission" date="2020-04" db="EMBL/GenBank/DDBJ databases">
        <title>Azohydromonas sp. isolated from soil.</title>
        <authorList>
            <person name="Dahal R.H."/>
        </authorList>
    </citation>
    <scope>NUCLEOTIDE SEQUENCE [LARGE SCALE GENOMIC DNA]</scope>
    <source>
        <strain evidence="7 8">G-1-1-14</strain>
    </source>
</reference>
<dbReference type="Pfam" id="PF00392">
    <property type="entry name" value="GntR"/>
    <property type="match status" value="1"/>
</dbReference>
<evidence type="ECO:0000259" key="6">
    <source>
        <dbReference type="PROSITE" id="PS50949"/>
    </source>
</evidence>